<dbReference type="Proteomes" id="UP001301769">
    <property type="component" value="Unassembled WGS sequence"/>
</dbReference>
<dbReference type="AlphaFoldDB" id="A0AAN7B980"/>
<reference evidence="2" key="2">
    <citation type="submission" date="2023-05" db="EMBL/GenBank/DDBJ databases">
        <authorList>
            <consortium name="Lawrence Berkeley National Laboratory"/>
            <person name="Steindorff A."/>
            <person name="Hensen N."/>
            <person name="Bonometti L."/>
            <person name="Westerberg I."/>
            <person name="Brannstrom I.O."/>
            <person name="Guillou S."/>
            <person name="Cros-Aarteil S."/>
            <person name="Calhoun S."/>
            <person name="Haridas S."/>
            <person name="Kuo A."/>
            <person name="Mondo S."/>
            <person name="Pangilinan J."/>
            <person name="Riley R."/>
            <person name="Labutti K."/>
            <person name="Andreopoulos B."/>
            <person name="Lipzen A."/>
            <person name="Chen C."/>
            <person name="Yanf M."/>
            <person name="Daum C."/>
            <person name="Ng V."/>
            <person name="Clum A."/>
            <person name="Ohm R."/>
            <person name="Martin F."/>
            <person name="Silar P."/>
            <person name="Natvig D."/>
            <person name="Lalanne C."/>
            <person name="Gautier V."/>
            <person name="Ament-Velasquez S.L."/>
            <person name="Kruys A."/>
            <person name="Hutchinson M.I."/>
            <person name="Powell A.J."/>
            <person name="Barry K."/>
            <person name="Miller A.N."/>
            <person name="Grigoriev I.V."/>
            <person name="Debuchy R."/>
            <person name="Gladieux P."/>
            <person name="Thoren M.H."/>
            <person name="Johannesson H."/>
        </authorList>
    </citation>
    <scope>NUCLEOTIDE SEQUENCE</scope>
    <source>
        <strain evidence="2">PSN293</strain>
    </source>
</reference>
<reference evidence="2" key="1">
    <citation type="journal article" date="2023" name="Mol. Phylogenet. Evol.">
        <title>Genome-scale phylogeny and comparative genomics of the fungal order Sordariales.</title>
        <authorList>
            <person name="Hensen N."/>
            <person name="Bonometti L."/>
            <person name="Westerberg I."/>
            <person name="Brannstrom I.O."/>
            <person name="Guillou S."/>
            <person name="Cros-Aarteil S."/>
            <person name="Calhoun S."/>
            <person name="Haridas S."/>
            <person name="Kuo A."/>
            <person name="Mondo S."/>
            <person name="Pangilinan J."/>
            <person name="Riley R."/>
            <person name="LaButti K."/>
            <person name="Andreopoulos B."/>
            <person name="Lipzen A."/>
            <person name="Chen C."/>
            <person name="Yan M."/>
            <person name="Daum C."/>
            <person name="Ng V."/>
            <person name="Clum A."/>
            <person name="Steindorff A."/>
            <person name="Ohm R.A."/>
            <person name="Martin F."/>
            <person name="Silar P."/>
            <person name="Natvig D.O."/>
            <person name="Lalanne C."/>
            <person name="Gautier V."/>
            <person name="Ament-Velasquez S.L."/>
            <person name="Kruys A."/>
            <person name="Hutchinson M.I."/>
            <person name="Powell A.J."/>
            <person name="Barry K."/>
            <person name="Miller A.N."/>
            <person name="Grigoriev I.V."/>
            <person name="Debuchy R."/>
            <person name="Gladieux P."/>
            <person name="Hiltunen Thoren M."/>
            <person name="Johannesson H."/>
        </authorList>
    </citation>
    <scope>NUCLEOTIDE SEQUENCE</scope>
    <source>
        <strain evidence="2">PSN293</strain>
    </source>
</reference>
<dbReference type="EMBL" id="MU858122">
    <property type="protein sequence ID" value="KAK4212725.1"/>
    <property type="molecule type" value="Genomic_DNA"/>
</dbReference>
<comment type="caution">
    <text evidence="2">The sequence shown here is derived from an EMBL/GenBank/DDBJ whole genome shotgun (WGS) entry which is preliminary data.</text>
</comment>
<gene>
    <name evidence="2" type="ORF">QBC37DRAFT_483641</name>
</gene>
<keyword evidence="3" id="KW-1185">Reference proteome</keyword>
<evidence type="ECO:0000256" key="1">
    <source>
        <dbReference type="SAM" id="MobiDB-lite"/>
    </source>
</evidence>
<evidence type="ECO:0000313" key="2">
    <source>
        <dbReference type="EMBL" id="KAK4212725.1"/>
    </source>
</evidence>
<accession>A0AAN7B980</accession>
<feature type="compositionally biased region" description="Polar residues" evidence="1">
    <location>
        <begin position="21"/>
        <end position="31"/>
    </location>
</feature>
<evidence type="ECO:0000313" key="3">
    <source>
        <dbReference type="Proteomes" id="UP001301769"/>
    </source>
</evidence>
<organism evidence="2 3">
    <name type="scientific">Rhypophila decipiens</name>
    <dbReference type="NCBI Taxonomy" id="261697"/>
    <lineage>
        <taxon>Eukaryota</taxon>
        <taxon>Fungi</taxon>
        <taxon>Dikarya</taxon>
        <taxon>Ascomycota</taxon>
        <taxon>Pezizomycotina</taxon>
        <taxon>Sordariomycetes</taxon>
        <taxon>Sordariomycetidae</taxon>
        <taxon>Sordariales</taxon>
        <taxon>Naviculisporaceae</taxon>
        <taxon>Rhypophila</taxon>
    </lineage>
</organism>
<name>A0AAN7B980_9PEZI</name>
<protein>
    <submittedName>
        <fullName evidence="2">Uncharacterized protein</fullName>
    </submittedName>
</protein>
<feature type="compositionally biased region" description="Polar residues" evidence="1">
    <location>
        <begin position="48"/>
        <end position="66"/>
    </location>
</feature>
<feature type="region of interest" description="Disordered" evidence="1">
    <location>
        <begin position="164"/>
        <end position="243"/>
    </location>
</feature>
<feature type="region of interest" description="Disordered" evidence="1">
    <location>
        <begin position="1"/>
        <end position="103"/>
    </location>
</feature>
<proteinExistence type="predicted"/>
<sequence length="496" mass="53681">MSAELGLSVSISDQKDHMSEKSNTNPNTIPKTSRIPIEGLTSVRIRRSSPQESNTNPGALPNTSCIPSRVGKGVSQRIQSSKVHMSAPGQRGAARPHPGPPSGANELQFQWAESPDLNSITGPYYTPTRALPADRSTWFTRPDDDDDDDEGSVEHVEHVDHVNHVNHTGGQNQPIRPALAEPAPSRRRPSPPHWRHDNHSVASRVGPNLERTVWSLDGSATSPAPKADRRRSSKTYRTKEGSPAVEKAVRDVLFPDADKSAAAPLYLNAGNTAGLNGLGTAAIHSDAVDSSVVEPIRLHIQNGDAGKGNKITLNSEMSTLATRAKVAVGLHIVAHMALKTRKQRQFGRGPIGMNLAEISMRNWVIPPSTVITDAPAVRTAAMTSLGIICLVATFVGTLYTTAPDALVSPNLKFGVLQWKTLQTNATASCAYLPYTRETRIPPATGPCRFTLDYWTTTSEVGAEYHLQDFEKVVEMGWNFHRVPGLDLTAKDSLKAL</sequence>